<keyword evidence="2" id="KW-0732">Signal</keyword>
<evidence type="ECO:0000259" key="3">
    <source>
        <dbReference type="Pfam" id="PF00048"/>
    </source>
</evidence>
<reference evidence="4 5" key="1">
    <citation type="journal article" date="2018" name="Nat. Ecol. Evol.">
        <title>Shark genomes provide insights into elasmobranch evolution and the origin of vertebrates.</title>
        <authorList>
            <person name="Hara Y"/>
            <person name="Yamaguchi K"/>
            <person name="Onimaru K"/>
            <person name="Kadota M"/>
            <person name="Koyanagi M"/>
            <person name="Keeley SD"/>
            <person name="Tatsumi K"/>
            <person name="Tanaka K"/>
            <person name="Motone F"/>
            <person name="Kageyama Y"/>
            <person name="Nozu R"/>
            <person name="Adachi N"/>
            <person name="Nishimura O"/>
            <person name="Nakagawa R"/>
            <person name="Tanegashima C"/>
            <person name="Kiyatake I"/>
            <person name="Matsumoto R"/>
            <person name="Murakumo K"/>
            <person name="Nishida K"/>
            <person name="Terakita A"/>
            <person name="Kuratani S"/>
            <person name="Sato K"/>
            <person name="Hyodo S Kuraku.S."/>
        </authorList>
    </citation>
    <scope>NUCLEOTIDE SEQUENCE [LARGE SCALE GENOMIC DNA]</scope>
</reference>
<evidence type="ECO:0000313" key="4">
    <source>
        <dbReference type="EMBL" id="GCC23578.1"/>
    </source>
</evidence>
<dbReference type="Gene3D" id="2.40.50.40">
    <property type="match status" value="1"/>
</dbReference>
<dbReference type="GO" id="GO:0005615">
    <property type="term" value="C:extracellular space"/>
    <property type="evidence" value="ECO:0007669"/>
    <property type="project" value="UniProtKB-KW"/>
</dbReference>
<dbReference type="Proteomes" id="UP000287033">
    <property type="component" value="Unassembled WGS sequence"/>
</dbReference>
<dbReference type="OMA" id="MRISNIK"/>
<dbReference type="EMBL" id="BEZZ01000033">
    <property type="protein sequence ID" value="GCC23578.1"/>
    <property type="molecule type" value="Genomic_DNA"/>
</dbReference>
<evidence type="ECO:0000256" key="2">
    <source>
        <dbReference type="SAM" id="SignalP"/>
    </source>
</evidence>
<dbReference type="PRINTS" id="PR00437">
    <property type="entry name" value="SMALLCYTKCXC"/>
</dbReference>
<dbReference type="Pfam" id="PF00048">
    <property type="entry name" value="IL8"/>
    <property type="match status" value="1"/>
</dbReference>
<feature type="domain" description="Chemokine interleukin-8-like" evidence="3">
    <location>
        <begin position="31"/>
        <end position="87"/>
    </location>
</feature>
<name>A0A401RZQ1_CHIPU</name>
<feature type="chain" id="PRO_5028220086" description="Chemokine interleukin-8-like domain-containing protein" evidence="2">
    <location>
        <begin position="23"/>
        <end position="96"/>
    </location>
</feature>
<keyword evidence="1" id="KW-0202">Cytokine</keyword>
<sequence>MVSKTTVTVLSVIALCLAFADALPRLPHLRRCRCITQAEQLQSSMRISNIKIFFKQGLCSNIEIIVNLQDNKRICLNPDSEVGRKMISFMKKKMNN</sequence>
<proteinExistence type="predicted"/>
<accession>A0A401RZQ1</accession>
<dbReference type="AlphaFoldDB" id="A0A401RZQ1"/>
<protein>
    <recommendedName>
        <fullName evidence="3">Chemokine interleukin-8-like domain-containing protein</fullName>
    </recommendedName>
</protein>
<dbReference type="OrthoDB" id="9948647at2759"/>
<organism evidence="4 5">
    <name type="scientific">Chiloscyllium punctatum</name>
    <name type="common">Brownbanded bambooshark</name>
    <name type="synonym">Hemiscyllium punctatum</name>
    <dbReference type="NCBI Taxonomy" id="137246"/>
    <lineage>
        <taxon>Eukaryota</taxon>
        <taxon>Metazoa</taxon>
        <taxon>Chordata</taxon>
        <taxon>Craniata</taxon>
        <taxon>Vertebrata</taxon>
        <taxon>Chondrichthyes</taxon>
        <taxon>Elasmobranchii</taxon>
        <taxon>Galeomorphii</taxon>
        <taxon>Galeoidea</taxon>
        <taxon>Orectolobiformes</taxon>
        <taxon>Hemiscylliidae</taxon>
        <taxon>Chiloscyllium</taxon>
    </lineage>
</organism>
<dbReference type="SUPFAM" id="SSF54117">
    <property type="entry name" value="Interleukin 8-like chemokines"/>
    <property type="match status" value="1"/>
</dbReference>
<dbReference type="GO" id="GO:0006955">
    <property type="term" value="P:immune response"/>
    <property type="evidence" value="ECO:0007669"/>
    <property type="project" value="InterPro"/>
</dbReference>
<evidence type="ECO:0000313" key="5">
    <source>
        <dbReference type="Proteomes" id="UP000287033"/>
    </source>
</evidence>
<dbReference type="InterPro" id="IPR001811">
    <property type="entry name" value="Chemokine_IL8-like_dom"/>
</dbReference>
<comment type="caution">
    <text evidence="4">The sequence shown here is derived from an EMBL/GenBank/DDBJ whole genome shotgun (WGS) entry which is preliminary data.</text>
</comment>
<keyword evidence="5" id="KW-1185">Reference proteome</keyword>
<evidence type="ECO:0000256" key="1">
    <source>
        <dbReference type="ARBA" id="ARBA00022514"/>
    </source>
</evidence>
<feature type="signal peptide" evidence="2">
    <location>
        <begin position="1"/>
        <end position="22"/>
    </location>
</feature>
<dbReference type="InterPro" id="IPR001089">
    <property type="entry name" value="Chemokine_CXC"/>
</dbReference>
<dbReference type="GO" id="GO:0008009">
    <property type="term" value="F:chemokine activity"/>
    <property type="evidence" value="ECO:0007669"/>
    <property type="project" value="InterPro"/>
</dbReference>
<gene>
    <name evidence="4" type="ORF">chiPu_0001975</name>
</gene>
<dbReference type="InterPro" id="IPR036048">
    <property type="entry name" value="Interleukin_8-like_sf"/>
</dbReference>